<evidence type="ECO:0000256" key="4">
    <source>
        <dbReference type="ARBA" id="ARBA00023284"/>
    </source>
</evidence>
<keyword evidence="4" id="KW-0676">Redox-active center</keyword>
<organism evidence="6 7">
    <name type="scientific">Ziziphus jujuba</name>
    <name type="common">Chinese jujube</name>
    <name type="synonym">Ziziphus sativa</name>
    <dbReference type="NCBI Taxonomy" id="326968"/>
    <lineage>
        <taxon>Eukaryota</taxon>
        <taxon>Viridiplantae</taxon>
        <taxon>Streptophyta</taxon>
        <taxon>Embryophyta</taxon>
        <taxon>Tracheophyta</taxon>
        <taxon>Spermatophyta</taxon>
        <taxon>Magnoliopsida</taxon>
        <taxon>eudicotyledons</taxon>
        <taxon>Gunneridae</taxon>
        <taxon>Pentapetalae</taxon>
        <taxon>rosids</taxon>
        <taxon>fabids</taxon>
        <taxon>Rosales</taxon>
        <taxon>Rhamnaceae</taxon>
        <taxon>Paliureae</taxon>
        <taxon>Ziziphus</taxon>
    </lineage>
</organism>
<dbReference type="InParanoid" id="A0A6P4ARD0"/>
<proteinExistence type="inferred from homology"/>
<dbReference type="InterPro" id="IPR002109">
    <property type="entry name" value="Glutaredoxin"/>
</dbReference>
<dbReference type="PROSITE" id="PS51354">
    <property type="entry name" value="GLUTAREDOXIN_2"/>
    <property type="match status" value="1"/>
</dbReference>
<feature type="domain" description="Glutaredoxin" evidence="5">
    <location>
        <begin position="27"/>
        <end position="88"/>
    </location>
</feature>
<dbReference type="NCBIfam" id="TIGR02189">
    <property type="entry name" value="GlrX-like_plant"/>
    <property type="match status" value="1"/>
</dbReference>
<dbReference type="GeneID" id="107426052"/>
<evidence type="ECO:0000256" key="1">
    <source>
        <dbReference type="ARBA" id="ARBA00004496"/>
    </source>
</evidence>
<evidence type="ECO:0000313" key="6">
    <source>
        <dbReference type="Proteomes" id="UP001652623"/>
    </source>
</evidence>
<gene>
    <name evidence="7" type="primary">LOC107426052</name>
</gene>
<keyword evidence="3" id="KW-0963">Cytoplasm</keyword>
<evidence type="ECO:0000256" key="3">
    <source>
        <dbReference type="ARBA" id="ARBA00022490"/>
    </source>
</evidence>
<keyword evidence="6" id="KW-1185">Reference proteome</keyword>
<accession>A0A6P4ARD0</accession>
<evidence type="ECO:0000259" key="5">
    <source>
        <dbReference type="Pfam" id="PF00462"/>
    </source>
</evidence>
<evidence type="ECO:0000256" key="2">
    <source>
        <dbReference type="ARBA" id="ARBA00007568"/>
    </source>
</evidence>
<dbReference type="SUPFAM" id="SSF52833">
    <property type="entry name" value="Thioredoxin-like"/>
    <property type="match status" value="1"/>
</dbReference>
<reference evidence="7" key="1">
    <citation type="submission" date="2025-08" db="UniProtKB">
        <authorList>
            <consortium name="RefSeq"/>
        </authorList>
    </citation>
    <scope>IDENTIFICATION</scope>
    <source>
        <tissue evidence="7">Seedling</tissue>
    </source>
</reference>
<dbReference type="RefSeq" id="XP_015891627.1">
    <property type="nucleotide sequence ID" value="XM_016036141.4"/>
</dbReference>
<dbReference type="FunCoup" id="A0A6P4ARD0">
    <property type="interactions" value="29"/>
</dbReference>
<dbReference type="KEGG" id="zju:107426052"/>
<dbReference type="GO" id="GO:0005737">
    <property type="term" value="C:cytoplasm"/>
    <property type="evidence" value="ECO:0007669"/>
    <property type="project" value="UniProtKB-SubCell"/>
</dbReference>
<dbReference type="InterPro" id="IPR011905">
    <property type="entry name" value="GlrX-like_pln_2"/>
</dbReference>
<protein>
    <submittedName>
        <fullName evidence="7">Monothiol glutaredoxin-S1</fullName>
    </submittedName>
</protein>
<dbReference type="PANTHER" id="PTHR10168">
    <property type="entry name" value="GLUTAREDOXIN"/>
    <property type="match status" value="1"/>
</dbReference>
<sequence length="120" mass="13071">MASNTGAANRNNSNNIVGRLVEQKPLVIFSRSNCCMSHTMKTLIRSFGANPTVYELDEIRNGGEVERALQQMGCRPSVPAVFIGQEYVGGASEVMSLNLQNKLATLLIRAGAIWIWNGSD</sequence>
<dbReference type="AlphaFoldDB" id="A0A6P4ARD0"/>
<dbReference type="InterPro" id="IPR014025">
    <property type="entry name" value="Glutaredoxin_subgr"/>
</dbReference>
<comment type="similarity">
    <text evidence="2">Belongs to the glutaredoxin family. CC-type subfamily.</text>
</comment>
<dbReference type="Gene3D" id="3.40.30.10">
    <property type="entry name" value="Glutaredoxin"/>
    <property type="match status" value="1"/>
</dbReference>
<dbReference type="PRINTS" id="PR00160">
    <property type="entry name" value="GLUTAREDOXIN"/>
</dbReference>
<dbReference type="Pfam" id="PF00462">
    <property type="entry name" value="Glutaredoxin"/>
    <property type="match status" value="1"/>
</dbReference>
<evidence type="ECO:0000313" key="7">
    <source>
        <dbReference type="RefSeq" id="XP_015891627.1"/>
    </source>
</evidence>
<dbReference type="CDD" id="cd03419">
    <property type="entry name" value="GRX_GRXh_1_2_like"/>
    <property type="match status" value="1"/>
</dbReference>
<comment type="subcellular location">
    <subcellularLocation>
        <location evidence="1">Cytoplasm</location>
    </subcellularLocation>
</comment>
<dbReference type="InterPro" id="IPR036249">
    <property type="entry name" value="Thioredoxin-like_sf"/>
</dbReference>
<name>A0A6P4ARD0_ZIZJJ</name>
<dbReference type="Proteomes" id="UP001652623">
    <property type="component" value="Chromosome 9"/>
</dbReference>